<evidence type="ECO:0000256" key="1">
    <source>
        <dbReference type="SAM" id="MobiDB-lite"/>
    </source>
</evidence>
<organism evidence="2 3">
    <name type="scientific">Anthostomella pinea</name>
    <dbReference type="NCBI Taxonomy" id="933095"/>
    <lineage>
        <taxon>Eukaryota</taxon>
        <taxon>Fungi</taxon>
        <taxon>Dikarya</taxon>
        <taxon>Ascomycota</taxon>
        <taxon>Pezizomycotina</taxon>
        <taxon>Sordariomycetes</taxon>
        <taxon>Xylariomycetidae</taxon>
        <taxon>Xylariales</taxon>
        <taxon>Xylariaceae</taxon>
        <taxon>Anthostomella</taxon>
    </lineage>
</organism>
<protein>
    <submittedName>
        <fullName evidence="2">Uu.00g031030.m01.CDS01</fullName>
    </submittedName>
</protein>
<evidence type="ECO:0000313" key="3">
    <source>
        <dbReference type="Proteomes" id="UP001295740"/>
    </source>
</evidence>
<dbReference type="EMBL" id="CAUWAG010000003">
    <property type="protein sequence ID" value="CAJ2500250.1"/>
    <property type="molecule type" value="Genomic_DNA"/>
</dbReference>
<evidence type="ECO:0000313" key="2">
    <source>
        <dbReference type="EMBL" id="CAJ2500250.1"/>
    </source>
</evidence>
<accession>A0AAI8YD05</accession>
<reference evidence="2" key="1">
    <citation type="submission" date="2023-10" db="EMBL/GenBank/DDBJ databases">
        <authorList>
            <person name="Hackl T."/>
        </authorList>
    </citation>
    <scope>NUCLEOTIDE SEQUENCE</scope>
</reference>
<name>A0AAI8YD05_9PEZI</name>
<keyword evidence="3" id="KW-1185">Reference proteome</keyword>
<dbReference type="AlphaFoldDB" id="A0AAI8YD05"/>
<proteinExistence type="predicted"/>
<gene>
    <name evidence="2" type="ORF">KHLLAP_LOCUS718</name>
</gene>
<feature type="region of interest" description="Disordered" evidence="1">
    <location>
        <begin position="1"/>
        <end position="28"/>
    </location>
</feature>
<dbReference type="Proteomes" id="UP001295740">
    <property type="component" value="Unassembled WGS sequence"/>
</dbReference>
<sequence>MAELTADPAPLSPEQRVEQAARAFEQKQQRISTYPIAQSTTRKLKRTSWIALASKHHIVAPRDVRFRDIGKRDRGKRLLTPAARKERQAS</sequence>
<feature type="compositionally biased region" description="Basic and acidic residues" evidence="1">
    <location>
        <begin position="15"/>
        <end position="28"/>
    </location>
</feature>
<comment type="caution">
    <text evidence="2">The sequence shown here is derived from an EMBL/GenBank/DDBJ whole genome shotgun (WGS) entry which is preliminary data.</text>
</comment>